<gene>
    <name evidence="1" type="ORF">DEBURN_LOCUS3504</name>
</gene>
<keyword evidence="2" id="KW-1185">Reference proteome</keyword>
<dbReference type="Proteomes" id="UP000789706">
    <property type="component" value="Unassembled WGS sequence"/>
</dbReference>
<accession>A0A9N8W5U1</accession>
<evidence type="ECO:0000313" key="1">
    <source>
        <dbReference type="EMBL" id="CAG8478066.1"/>
    </source>
</evidence>
<dbReference type="AlphaFoldDB" id="A0A9N8W5U1"/>
<dbReference type="EMBL" id="CAJVPK010000224">
    <property type="protein sequence ID" value="CAG8478066.1"/>
    <property type="molecule type" value="Genomic_DNA"/>
</dbReference>
<protein>
    <submittedName>
        <fullName evidence="1">206_t:CDS:1</fullName>
    </submittedName>
</protein>
<reference evidence="1" key="1">
    <citation type="submission" date="2021-06" db="EMBL/GenBank/DDBJ databases">
        <authorList>
            <person name="Kallberg Y."/>
            <person name="Tangrot J."/>
            <person name="Rosling A."/>
        </authorList>
    </citation>
    <scope>NUCLEOTIDE SEQUENCE</scope>
    <source>
        <strain evidence="1">AZ414A</strain>
    </source>
</reference>
<name>A0A9N8W5U1_9GLOM</name>
<sequence length="171" mass="19508">MYPKITFKPNSLATATRNRRRAGSNDFDTDFDTRRNVLCYRRRCSSTLPYPIIKSTHNKYEECLDDLSTRVNRIEEVVKILSKTVETSSSSSSIKKTSFSSAIFNSEIVDFSKMDVNELVSFSNRLRICLLGNHDIDNSNQQKDEAVAPKANNRMNISAIINNTIDTKEKK</sequence>
<comment type="caution">
    <text evidence="1">The sequence shown here is derived from an EMBL/GenBank/DDBJ whole genome shotgun (WGS) entry which is preliminary data.</text>
</comment>
<organism evidence="1 2">
    <name type="scientific">Diversispora eburnea</name>
    <dbReference type="NCBI Taxonomy" id="1213867"/>
    <lineage>
        <taxon>Eukaryota</taxon>
        <taxon>Fungi</taxon>
        <taxon>Fungi incertae sedis</taxon>
        <taxon>Mucoromycota</taxon>
        <taxon>Glomeromycotina</taxon>
        <taxon>Glomeromycetes</taxon>
        <taxon>Diversisporales</taxon>
        <taxon>Diversisporaceae</taxon>
        <taxon>Diversispora</taxon>
    </lineage>
</organism>
<dbReference type="OrthoDB" id="2390786at2759"/>
<evidence type="ECO:0000313" key="2">
    <source>
        <dbReference type="Proteomes" id="UP000789706"/>
    </source>
</evidence>
<proteinExistence type="predicted"/>